<dbReference type="OrthoDB" id="9760358at2"/>
<keyword evidence="3" id="KW-1003">Cell membrane</keyword>
<accession>A0A1Q5ZTI6</accession>
<dbReference type="SMART" id="SM00382">
    <property type="entry name" value="AAA"/>
    <property type="match status" value="1"/>
</dbReference>
<gene>
    <name evidence="12" type="ORF">RG47T_0521</name>
</gene>
<dbReference type="GO" id="GO:0015421">
    <property type="term" value="F:ABC-type oligopeptide transporter activity"/>
    <property type="evidence" value="ECO:0007669"/>
    <property type="project" value="TreeGrafter"/>
</dbReference>
<dbReference type="InterPro" id="IPR003593">
    <property type="entry name" value="AAA+_ATPase"/>
</dbReference>
<dbReference type="Gene3D" id="1.20.1560.10">
    <property type="entry name" value="ABC transporter type 1, transmembrane domain"/>
    <property type="match status" value="1"/>
</dbReference>
<evidence type="ECO:0000256" key="9">
    <source>
        <dbReference type="SAM" id="Phobius"/>
    </source>
</evidence>
<keyword evidence="5" id="KW-0547">Nucleotide-binding</keyword>
<evidence type="ECO:0000259" key="10">
    <source>
        <dbReference type="PROSITE" id="PS50893"/>
    </source>
</evidence>
<evidence type="ECO:0000256" key="8">
    <source>
        <dbReference type="ARBA" id="ARBA00023136"/>
    </source>
</evidence>
<feature type="domain" description="ABC transporter" evidence="10">
    <location>
        <begin position="351"/>
        <end position="585"/>
    </location>
</feature>
<dbReference type="AlphaFoldDB" id="A0A1Q5ZTI6"/>
<keyword evidence="6" id="KW-0067">ATP-binding</keyword>
<evidence type="ECO:0000256" key="5">
    <source>
        <dbReference type="ARBA" id="ARBA00022741"/>
    </source>
</evidence>
<evidence type="ECO:0000313" key="13">
    <source>
        <dbReference type="Proteomes" id="UP000186720"/>
    </source>
</evidence>
<evidence type="ECO:0000256" key="1">
    <source>
        <dbReference type="ARBA" id="ARBA00004651"/>
    </source>
</evidence>
<comment type="caution">
    <text evidence="12">The sequence shown here is derived from an EMBL/GenBank/DDBJ whole genome shotgun (WGS) entry which is preliminary data.</text>
</comment>
<dbReference type="Pfam" id="PF00005">
    <property type="entry name" value="ABC_tran"/>
    <property type="match status" value="1"/>
</dbReference>
<dbReference type="GO" id="GO:0005524">
    <property type="term" value="F:ATP binding"/>
    <property type="evidence" value="ECO:0007669"/>
    <property type="project" value="UniProtKB-KW"/>
</dbReference>
<dbReference type="Gene3D" id="3.40.50.300">
    <property type="entry name" value="P-loop containing nucleotide triphosphate hydrolases"/>
    <property type="match status" value="1"/>
</dbReference>
<dbReference type="InterPro" id="IPR003439">
    <property type="entry name" value="ABC_transporter-like_ATP-bd"/>
</dbReference>
<keyword evidence="13" id="KW-1185">Reference proteome</keyword>
<protein>
    <recommendedName>
        <fullName evidence="14">ABC transporter ATP-binding protein</fullName>
    </recommendedName>
</protein>
<dbReference type="GO" id="GO:0016887">
    <property type="term" value="F:ATP hydrolysis activity"/>
    <property type="evidence" value="ECO:0007669"/>
    <property type="project" value="InterPro"/>
</dbReference>
<dbReference type="SUPFAM" id="SSF90123">
    <property type="entry name" value="ABC transporter transmembrane region"/>
    <property type="match status" value="1"/>
</dbReference>
<dbReference type="STRING" id="1302689.RG47T_0521"/>
<proteinExistence type="predicted"/>
<dbReference type="EMBL" id="MPPL01000001">
    <property type="protein sequence ID" value="OKS85082.1"/>
    <property type="molecule type" value="Genomic_DNA"/>
</dbReference>
<evidence type="ECO:0000259" key="11">
    <source>
        <dbReference type="PROSITE" id="PS50929"/>
    </source>
</evidence>
<comment type="subcellular location">
    <subcellularLocation>
        <location evidence="1">Cell membrane</location>
        <topology evidence="1">Multi-pass membrane protein</topology>
    </subcellularLocation>
</comment>
<evidence type="ECO:0000256" key="2">
    <source>
        <dbReference type="ARBA" id="ARBA00022448"/>
    </source>
</evidence>
<feature type="transmembrane region" description="Helical" evidence="9">
    <location>
        <begin position="177"/>
        <end position="197"/>
    </location>
</feature>
<feature type="transmembrane region" description="Helical" evidence="9">
    <location>
        <begin position="35"/>
        <end position="60"/>
    </location>
</feature>
<feature type="transmembrane region" description="Helical" evidence="9">
    <location>
        <begin position="72"/>
        <end position="91"/>
    </location>
</feature>
<dbReference type="PANTHER" id="PTHR43394:SF1">
    <property type="entry name" value="ATP-BINDING CASSETTE SUB-FAMILY B MEMBER 10, MITOCHONDRIAL"/>
    <property type="match status" value="1"/>
</dbReference>
<feature type="transmembrane region" description="Helical" evidence="9">
    <location>
        <begin position="272"/>
        <end position="298"/>
    </location>
</feature>
<keyword evidence="2" id="KW-0813">Transport</keyword>
<feature type="transmembrane region" description="Helical" evidence="9">
    <location>
        <begin position="151"/>
        <end position="171"/>
    </location>
</feature>
<dbReference type="Pfam" id="PF00664">
    <property type="entry name" value="ABC_membrane"/>
    <property type="match status" value="1"/>
</dbReference>
<evidence type="ECO:0000256" key="7">
    <source>
        <dbReference type="ARBA" id="ARBA00022989"/>
    </source>
</evidence>
<evidence type="ECO:0000313" key="12">
    <source>
        <dbReference type="EMBL" id="OKS85082.1"/>
    </source>
</evidence>
<evidence type="ECO:0000256" key="4">
    <source>
        <dbReference type="ARBA" id="ARBA00022692"/>
    </source>
</evidence>
<evidence type="ECO:0000256" key="3">
    <source>
        <dbReference type="ARBA" id="ARBA00022475"/>
    </source>
</evidence>
<organism evidence="12 13">
    <name type="scientific">Mucilaginibacter polytrichastri</name>
    <dbReference type="NCBI Taxonomy" id="1302689"/>
    <lineage>
        <taxon>Bacteria</taxon>
        <taxon>Pseudomonadati</taxon>
        <taxon>Bacteroidota</taxon>
        <taxon>Sphingobacteriia</taxon>
        <taxon>Sphingobacteriales</taxon>
        <taxon>Sphingobacteriaceae</taxon>
        <taxon>Mucilaginibacter</taxon>
    </lineage>
</organism>
<feature type="domain" description="ABC transmembrane type-1" evidence="11">
    <location>
        <begin position="36"/>
        <end position="317"/>
    </location>
</feature>
<evidence type="ECO:0008006" key="14">
    <source>
        <dbReference type="Google" id="ProtNLM"/>
    </source>
</evidence>
<dbReference type="Proteomes" id="UP000186720">
    <property type="component" value="Unassembled WGS sequence"/>
</dbReference>
<name>A0A1Q5ZTI6_9SPHI</name>
<dbReference type="PROSITE" id="PS50929">
    <property type="entry name" value="ABC_TM1F"/>
    <property type="match status" value="1"/>
</dbReference>
<sequence length="586" mass="65196">MNYDLNKLSKEQQKTSTFAGLKKLFQLMAHEKRTLIIALFAILTNSTLNLLGPLIIGHTIDKYVQHKDYTGVIHNAIILFCMYLVALFTSYKQTTLMGGVGQRMLFTLRNSIFNKLQQLPVGFFNQNKAGDLISRVNNDTDKLNQFFSQSLMQFIGNISTMIGAGIFLLLINIELGAAALSPALVILFLTLVLSPWIKKTNALNLKSVGGMSAEIQESLNNFKVIIAFNRRDYFRKRFDIANRENYKTAIGAGLANNVFIPVYGLFASIAQLIVLSFGIYLISIGQFSIGLLVSYLSYANNFYNPLRQLAALWTNFQVAMAGWDRISQILSLETDLPMITQGIVEPSAALLEFRNVHFGYDESREILHNISFKLEQGKTYALVGPTGGGKTTTASLIARLYDPSKGLILLDGKDIRTYTPEERSQKIGFILQEPFLFTGTVKENILYGNKLYKDYTNEQLEKVITDANLGSLLAIFESGLETPIISGGDSISLGQKQLIAFMRAVLRNPQILILDEATANIDTITEKLLSDILNNLPATTTRVIIAHRLNTIENADEIYFVNSGEVIRAGSLNDAMDMLLQGKQVS</sequence>
<dbReference type="InterPro" id="IPR039421">
    <property type="entry name" value="Type_1_exporter"/>
</dbReference>
<evidence type="ECO:0000256" key="6">
    <source>
        <dbReference type="ARBA" id="ARBA00022840"/>
    </source>
</evidence>
<dbReference type="CDD" id="cd18547">
    <property type="entry name" value="ABC_6TM_Tm288_like"/>
    <property type="match status" value="1"/>
</dbReference>
<dbReference type="SUPFAM" id="SSF52540">
    <property type="entry name" value="P-loop containing nucleoside triphosphate hydrolases"/>
    <property type="match status" value="1"/>
</dbReference>
<dbReference type="FunFam" id="3.40.50.300:FF:000854">
    <property type="entry name" value="Multidrug ABC transporter ATP-binding protein"/>
    <property type="match status" value="1"/>
</dbReference>
<dbReference type="InterPro" id="IPR011527">
    <property type="entry name" value="ABC1_TM_dom"/>
</dbReference>
<dbReference type="InterPro" id="IPR027417">
    <property type="entry name" value="P-loop_NTPase"/>
</dbReference>
<keyword evidence="8 9" id="KW-0472">Membrane</keyword>
<dbReference type="GO" id="GO:0005886">
    <property type="term" value="C:plasma membrane"/>
    <property type="evidence" value="ECO:0007669"/>
    <property type="project" value="UniProtKB-SubCell"/>
</dbReference>
<keyword evidence="7 9" id="KW-1133">Transmembrane helix</keyword>
<dbReference type="PROSITE" id="PS50893">
    <property type="entry name" value="ABC_TRANSPORTER_2"/>
    <property type="match status" value="1"/>
</dbReference>
<feature type="transmembrane region" description="Helical" evidence="9">
    <location>
        <begin position="245"/>
        <end position="266"/>
    </location>
</feature>
<dbReference type="PANTHER" id="PTHR43394">
    <property type="entry name" value="ATP-DEPENDENT PERMEASE MDL1, MITOCHONDRIAL"/>
    <property type="match status" value="1"/>
</dbReference>
<keyword evidence="4 9" id="KW-0812">Transmembrane</keyword>
<dbReference type="RefSeq" id="WP_074487897.1">
    <property type="nucleotide sequence ID" value="NZ_FPAM01000001.1"/>
</dbReference>
<reference evidence="12 13" key="1">
    <citation type="submission" date="2016-11" db="EMBL/GenBank/DDBJ databases">
        <title>Whole Genome Sequencing of Mucilaginibacter polytrichastri RG4-7(T) isolated from the moss sample.</title>
        <authorList>
            <person name="Li Y."/>
        </authorList>
    </citation>
    <scope>NUCLEOTIDE SEQUENCE [LARGE SCALE GENOMIC DNA]</scope>
    <source>
        <strain evidence="12 13">RG4-7</strain>
    </source>
</reference>
<dbReference type="InterPro" id="IPR036640">
    <property type="entry name" value="ABC1_TM_sf"/>
</dbReference>